<protein>
    <recommendedName>
        <fullName evidence="11">RagB/SusD family nutrient uptake outer membrane protein</fullName>
    </recommendedName>
</protein>
<dbReference type="RefSeq" id="WP_184173430.1">
    <property type="nucleotide sequence ID" value="NZ_JACHGF010000002.1"/>
</dbReference>
<proteinExistence type="inferred from homology"/>
<keyword evidence="10" id="KW-1185">Reference proteome</keyword>
<dbReference type="CDD" id="cd08977">
    <property type="entry name" value="SusD"/>
    <property type="match status" value="1"/>
</dbReference>
<evidence type="ECO:0000256" key="6">
    <source>
        <dbReference type="SAM" id="SignalP"/>
    </source>
</evidence>
<feature type="domain" description="SusD-like N-terminal" evidence="8">
    <location>
        <begin position="81"/>
        <end position="211"/>
    </location>
</feature>
<dbReference type="AlphaFoldDB" id="A0A840TJZ9"/>
<comment type="subcellular location">
    <subcellularLocation>
        <location evidence="1">Cell outer membrane</location>
    </subcellularLocation>
</comment>
<dbReference type="InterPro" id="IPR012944">
    <property type="entry name" value="SusD_RagB_dom"/>
</dbReference>
<comment type="caution">
    <text evidence="9">The sequence shown here is derived from an EMBL/GenBank/DDBJ whole genome shotgun (WGS) entry which is preliminary data.</text>
</comment>
<evidence type="ECO:0000313" key="10">
    <source>
        <dbReference type="Proteomes" id="UP000557307"/>
    </source>
</evidence>
<evidence type="ECO:0000259" key="7">
    <source>
        <dbReference type="Pfam" id="PF07980"/>
    </source>
</evidence>
<dbReference type="PROSITE" id="PS51257">
    <property type="entry name" value="PROKAR_LIPOPROTEIN"/>
    <property type="match status" value="1"/>
</dbReference>
<dbReference type="GO" id="GO:0009279">
    <property type="term" value="C:cell outer membrane"/>
    <property type="evidence" value="ECO:0007669"/>
    <property type="project" value="UniProtKB-SubCell"/>
</dbReference>
<dbReference type="Pfam" id="PF07980">
    <property type="entry name" value="SusD_RagB"/>
    <property type="match status" value="1"/>
</dbReference>
<keyword evidence="3 6" id="KW-0732">Signal</keyword>
<dbReference type="InterPro" id="IPR033985">
    <property type="entry name" value="SusD-like_N"/>
</dbReference>
<dbReference type="EMBL" id="JACHGF010000002">
    <property type="protein sequence ID" value="MBB5283761.1"/>
    <property type="molecule type" value="Genomic_DNA"/>
</dbReference>
<accession>A0A840TJZ9</accession>
<comment type="similarity">
    <text evidence="2">Belongs to the SusD family.</text>
</comment>
<feature type="chain" id="PRO_5032378400" description="RagB/SusD family nutrient uptake outer membrane protein" evidence="6">
    <location>
        <begin position="22"/>
        <end position="460"/>
    </location>
</feature>
<dbReference type="InterPro" id="IPR011990">
    <property type="entry name" value="TPR-like_helical_dom_sf"/>
</dbReference>
<keyword evidence="5" id="KW-0998">Cell outer membrane</keyword>
<evidence type="ECO:0000256" key="1">
    <source>
        <dbReference type="ARBA" id="ARBA00004442"/>
    </source>
</evidence>
<dbReference type="Proteomes" id="UP000557307">
    <property type="component" value="Unassembled WGS sequence"/>
</dbReference>
<sequence length="460" mass="51945">MKMRLAYLSLLMWLVSSCDFLQEDPQDFLSPLNFYRTEADAVAAVNAIYSSLSPTWNLGDLASDLLNEGAAPRTENLELQTFTFSSANPHFATLWQTRYVAINRANTAIERIPMIDMNAERRSRLVGEAKFLRALNYFDLVKAFGDVPLILQETKGLDQQNATRSPALEVYRQIIQDLEEAHPQLPLTYASVETGRATRGAALALLARAYLFSQNYPKAAETARTVTTLNYSLVPNYADIWPSERENGPEHIFSIQYKAGVRGSGFNETFGVRGGRAPITGGSGAFVKRSFYNSFEPGDVRRDISIKTSFTFSDGSTQTFEPHVWKFFNLNFITPSNTDTNWPLIRYSEVLLILAEALNEVHNGPTPEALEAINQVRRRAKVPELAATLSQQQFREAILRERGWELAFEGHRRYDLIRLNKLQEVMAPLGVTVQVPTHNLYPLPQRELDVNKNLQQNPGY</sequence>
<keyword evidence="4" id="KW-0472">Membrane</keyword>
<evidence type="ECO:0000256" key="3">
    <source>
        <dbReference type="ARBA" id="ARBA00022729"/>
    </source>
</evidence>
<dbReference type="SUPFAM" id="SSF48452">
    <property type="entry name" value="TPR-like"/>
    <property type="match status" value="1"/>
</dbReference>
<evidence type="ECO:0000256" key="4">
    <source>
        <dbReference type="ARBA" id="ARBA00023136"/>
    </source>
</evidence>
<gene>
    <name evidence="9" type="ORF">HNQ92_001887</name>
</gene>
<evidence type="ECO:0008006" key="11">
    <source>
        <dbReference type="Google" id="ProtNLM"/>
    </source>
</evidence>
<evidence type="ECO:0000256" key="2">
    <source>
        <dbReference type="ARBA" id="ARBA00006275"/>
    </source>
</evidence>
<evidence type="ECO:0000259" key="8">
    <source>
        <dbReference type="Pfam" id="PF14322"/>
    </source>
</evidence>
<dbReference type="Pfam" id="PF14322">
    <property type="entry name" value="SusD-like_3"/>
    <property type="match status" value="1"/>
</dbReference>
<name>A0A840TJZ9_9BACT</name>
<evidence type="ECO:0000313" key="9">
    <source>
        <dbReference type="EMBL" id="MBB5283761.1"/>
    </source>
</evidence>
<dbReference type="Gene3D" id="1.25.40.390">
    <property type="match status" value="1"/>
</dbReference>
<feature type="domain" description="RagB/SusD" evidence="7">
    <location>
        <begin position="307"/>
        <end position="460"/>
    </location>
</feature>
<evidence type="ECO:0000256" key="5">
    <source>
        <dbReference type="ARBA" id="ARBA00023237"/>
    </source>
</evidence>
<organism evidence="9 10">
    <name type="scientific">Rhabdobacter roseus</name>
    <dbReference type="NCBI Taxonomy" id="1655419"/>
    <lineage>
        <taxon>Bacteria</taxon>
        <taxon>Pseudomonadati</taxon>
        <taxon>Bacteroidota</taxon>
        <taxon>Cytophagia</taxon>
        <taxon>Cytophagales</taxon>
        <taxon>Cytophagaceae</taxon>
        <taxon>Rhabdobacter</taxon>
    </lineage>
</organism>
<reference evidence="9 10" key="1">
    <citation type="submission" date="2020-08" db="EMBL/GenBank/DDBJ databases">
        <title>Genomic Encyclopedia of Type Strains, Phase IV (KMG-IV): sequencing the most valuable type-strain genomes for metagenomic binning, comparative biology and taxonomic classification.</title>
        <authorList>
            <person name="Goeker M."/>
        </authorList>
    </citation>
    <scope>NUCLEOTIDE SEQUENCE [LARGE SCALE GENOMIC DNA]</scope>
    <source>
        <strain evidence="9 10">DSM 105074</strain>
    </source>
</reference>
<feature type="signal peptide" evidence="6">
    <location>
        <begin position="1"/>
        <end position="21"/>
    </location>
</feature>